<dbReference type="InterPro" id="IPR011250">
    <property type="entry name" value="OMP/PagP_B-barrel"/>
</dbReference>
<organism evidence="4 5">
    <name type="scientific">Membranihabitans marinus</name>
    <dbReference type="NCBI Taxonomy" id="1227546"/>
    <lineage>
        <taxon>Bacteria</taxon>
        <taxon>Pseudomonadati</taxon>
        <taxon>Bacteroidota</taxon>
        <taxon>Saprospiria</taxon>
        <taxon>Saprospirales</taxon>
        <taxon>Saprospiraceae</taxon>
        <taxon>Membranihabitans</taxon>
    </lineage>
</organism>
<proteinExistence type="predicted"/>
<evidence type="ECO:0000256" key="1">
    <source>
        <dbReference type="ARBA" id="ARBA00022729"/>
    </source>
</evidence>
<protein>
    <submittedName>
        <fullName evidence="4">PorT family protein</fullName>
    </submittedName>
</protein>
<evidence type="ECO:0000313" key="5">
    <source>
        <dbReference type="Proteomes" id="UP000753961"/>
    </source>
</evidence>
<sequence>MKKQWMFAILMILFGWTASQAQSSVSQSNINYGLGGGIGMSHFIWEGIGASLDDLGVLSNDPIVAYGVHGYIGIRPSHRFGLSFEPGYSRRGGKVGLLPEVVPVDATWKMDYIQLPALLDFYVTDRISVSAGPELAWRVNSNAEYLGVVSASLDQKFSAGILAGIQVAIHDNVEVGVRYHRALTSAASIDLPGIGAWIKPKLSLKNQYVQVMARYRL</sequence>
<keyword evidence="1 2" id="KW-0732">Signal</keyword>
<evidence type="ECO:0000259" key="3">
    <source>
        <dbReference type="Pfam" id="PF13505"/>
    </source>
</evidence>
<gene>
    <name evidence="4" type="ORF">KUV50_00460</name>
</gene>
<dbReference type="SUPFAM" id="SSF56925">
    <property type="entry name" value="OMPA-like"/>
    <property type="match status" value="1"/>
</dbReference>
<accession>A0A953HQL9</accession>
<dbReference type="Gene3D" id="2.40.160.20">
    <property type="match status" value="1"/>
</dbReference>
<keyword evidence="5" id="KW-1185">Reference proteome</keyword>
<dbReference type="EMBL" id="JAHVHU010000001">
    <property type="protein sequence ID" value="MBY5956585.1"/>
    <property type="molecule type" value="Genomic_DNA"/>
</dbReference>
<feature type="domain" description="Outer membrane protein beta-barrel" evidence="3">
    <location>
        <begin position="17"/>
        <end position="216"/>
    </location>
</feature>
<dbReference type="RefSeq" id="WP_222578104.1">
    <property type="nucleotide sequence ID" value="NZ_JAHVHU010000001.1"/>
</dbReference>
<feature type="chain" id="PRO_5037513363" evidence="2">
    <location>
        <begin position="22"/>
        <end position="217"/>
    </location>
</feature>
<dbReference type="AlphaFoldDB" id="A0A953HQL9"/>
<reference evidence="4" key="1">
    <citation type="submission" date="2021-06" db="EMBL/GenBank/DDBJ databases">
        <title>44 bacteria genomes isolated from Dapeng, Shenzhen.</title>
        <authorList>
            <person name="Zheng W."/>
            <person name="Yu S."/>
            <person name="Huang Y."/>
        </authorList>
    </citation>
    <scope>NUCLEOTIDE SEQUENCE</scope>
    <source>
        <strain evidence="4">DP5N28-2</strain>
    </source>
</reference>
<evidence type="ECO:0000256" key="2">
    <source>
        <dbReference type="SAM" id="SignalP"/>
    </source>
</evidence>
<dbReference type="InterPro" id="IPR027385">
    <property type="entry name" value="Beta-barrel_OMP"/>
</dbReference>
<evidence type="ECO:0000313" key="4">
    <source>
        <dbReference type="EMBL" id="MBY5956585.1"/>
    </source>
</evidence>
<name>A0A953HQL9_9BACT</name>
<dbReference type="Proteomes" id="UP000753961">
    <property type="component" value="Unassembled WGS sequence"/>
</dbReference>
<feature type="signal peptide" evidence="2">
    <location>
        <begin position="1"/>
        <end position="21"/>
    </location>
</feature>
<comment type="caution">
    <text evidence="4">The sequence shown here is derived from an EMBL/GenBank/DDBJ whole genome shotgun (WGS) entry which is preliminary data.</text>
</comment>
<dbReference type="Pfam" id="PF13505">
    <property type="entry name" value="OMP_b-brl"/>
    <property type="match status" value="1"/>
</dbReference>